<sequence length="37" mass="4030">MLAMSKGPLPKVYGHLYKGAKIKVVRLACRKPDSGSE</sequence>
<keyword evidence="2" id="KW-1185">Reference proteome</keyword>
<dbReference type="InParanoid" id="G7EA39"/>
<dbReference type="Proteomes" id="UP000009131">
    <property type="component" value="Unassembled WGS sequence"/>
</dbReference>
<protein>
    <submittedName>
        <fullName evidence="1">Uncharacterized protein</fullName>
    </submittedName>
</protein>
<evidence type="ECO:0000313" key="2">
    <source>
        <dbReference type="Proteomes" id="UP000009131"/>
    </source>
</evidence>
<reference evidence="1 2" key="2">
    <citation type="journal article" date="2012" name="Open Biol.">
        <title>Characteristics of nucleosomes and linker DNA regions on the genome of the basidiomycete Mixia osmundae revealed by mono- and dinucleosome mapping.</title>
        <authorList>
            <person name="Nishida H."/>
            <person name="Kondo S."/>
            <person name="Matsumoto T."/>
            <person name="Suzuki Y."/>
            <person name="Yoshikawa H."/>
            <person name="Taylor T.D."/>
            <person name="Sugiyama J."/>
        </authorList>
    </citation>
    <scope>NUCLEOTIDE SEQUENCE [LARGE SCALE GENOMIC DNA]</scope>
    <source>
        <strain evidence="2">CBS 9802 / IAM 14324 / JCM 22182 / KY 12970</strain>
    </source>
</reference>
<accession>G7EA39</accession>
<reference evidence="1 2" key="1">
    <citation type="journal article" date="2011" name="J. Gen. Appl. Microbiol.">
        <title>Draft genome sequencing of the enigmatic basidiomycete Mixia osmundae.</title>
        <authorList>
            <person name="Nishida H."/>
            <person name="Nagatsuka Y."/>
            <person name="Sugiyama J."/>
        </authorList>
    </citation>
    <scope>NUCLEOTIDE SEQUENCE [LARGE SCALE GENOMIC DNA]</scope>
    <source>
        <strain evidence="2">CBS 9802 / IAM 14324 / JCM 22182 / KY 12970</strain>
    </source>
</reference>
<name>G7EA39_MIXOS</name>
<gene>
    <name evidence="1" type="primary">Mo06402</name>
    <name evidence="1" type="ORF">E5Q_06402</name>
</gene>
<organism evidence="1 2">
    <name type="scientific">Mixia osmundae (strain CBS 9802 / IAM 14324 / JCM 22182 / KY 12970)</name>
    <dbReference type="NCBI Taxonomy" id="764103"/>
    <lineage>
        <taxon>Eukaryota</taxon>
        <taxon>Fungi</taxon>
        <taxon>Dikarya</taxon>
        <taxon>Basidiomycota</taxon>
        <taxon>Pucciniomycotina</taxon>
        <taxon>Mixiomycetes</taxon>
        <taxon>Mixiales</taxon>
        <taxon>Mixiaceae</taxon>
        <taxon>Mixia</taxon>
    </lineage>
</organism>
<dbReference type="HOGENOM" id="CLU_3351269_0_0_1"/>
<evidence type="ECO:0000313" key="1">
    <source>
        <dbReference type="EMBL" id="GAA99699.1"/>
    </source>
</evidence>
<comment type="caution">
    <text evidence="1">The sequence shown here is derived from an EMBL/GenBank/DDBJ whole genome shotgun (WGS) entry which is preliminary data.</text>
</comment>
<proteinExistence type="predicted"/>
<dbReference type="EMBL" id="BABT02000229">
    <property type="protein sequence ID" value="GAA99699.1"/>
    <property type="molecule type" value="Genomic_DNA"/>
</dbReference>
<dbReference type="AlphaFoldDB" id="G7EA39"/>